<dbReference type="GeneID" id="54291947"/>
<dbReference type="InterPro" id="IPR000719">
    <property type="entry name" value="Prot_kinase_dom"/>
</dbReference>
<dbReference type="OrthoDB" id="1668230at2759"/>
<evidence type="ECO:0000259" key="5">
    <source>
        <dbReference type="PROSITE" id="PS50011"/>
    </source>
</evidence>
<keyword evidence="1" id="KW-0808">Transferase</keyword>
<dbReference type="GO" id="GO:0004674">
    <property type="term" value="F:protein serine/threonine kinase activity"/>
    <property type="evidence" value="ECO:0007669"/>
    <property type="project" value="TreeGrafter"/>
</dbReference>
<name>A0A6A5XAT1_9PLEO</name>
<evidence type="ECO:0000256" key="1">
    <source>
        <dbReference type="ARBA" id="ARBA00022679"/>
    </source>
</evidence>
<dbReference type="InterPro" id="IPR051681">
    <property type="entry name" value="Ser/Thr_Kinases-Pseudokinases"/>
</dbReference>
<evidence type="ECO:0000256" key="3">
    <source>
        <dbReference type="ARBA" id="ARBA00022777"/>
    </source>
</evidence>
<dbReference type="RefSeq" id="XP_033378427.1">
    <property type="nucleotide sequence ID" value="XM_033534550.1"/>
</dbReference>
<evidence type="ECO:0000313" key="6">
    <source>
        <dbReference type="EMBL" id="KAF2010088.1"/>
    </source>
</evidence>
<dbReference type="InterPro" id="IPR001245">
    <property type="entry name" value="Ser-Thr/Tyr_kinase_cat_dom"/>
</dbReference>
<dbReference type="InterPro" id="IPR011009">
    <property type="entry name" value="Kinase-like_dom_sf"/>
</dbReference>
<dbReference type="PANTHER" id="PTHR44329">
    <property type="entry name" value="SERINE/THREONINE-PROTEIN KINASE TNNI3K-RELATED"/>
    <property type="match status" value="1"/>
</dbReference>
<keyword evidence="4" id="KW-0067">ATP-binding</keyword>
<reference evidence="6" key="1">
    <citation type="journal article" date="2020" name="Stud. Mycol.">
        <title>101 Dothideomycetes genomes: a test case for predicting lifestyles and emergence of pathogens.</title>
        <authorList>
            <person name="Haridas S."/>
            <person name="Albert R."/>
            <person name="Binder M."/>
            <person name="Bloem J."/>
            <person name="Labutti K."/>
            <person name="Salamov A."/>
            <person name="Andreopoulos B."/>
            <person name="Baker S."/>
            <person name="Barry K."/>
            <person name="Bills G."/>
            <person name="Bluhm B."/>
            <person name="Cannon C."/>
            <person name="Castanera R."/>
            <person name="Culley D."/>
            <person name="Daum C."/>
            <person name="Ezra D."/>
            <person name="Gonzalez J."/>
            <person name="Henrissat B."/>
            <person name="Kuo A."/>
            <person name="Liang C."/>
            <person name="Lipzen A."/>
            <person name="Lutzoni F."/>
            <person name="Magnuson J."/>
            <person name="Mondo S."/>
            <person name="Nolan M."/>
            <person name="Ohm R."/>
            <person name="Pangilinan J."/>
            <person name="Park H.-J."/>
            <person name="Ramirez L."/>
            <person name="Alfaro M."/>
            <person name="Sun H."/>
            <person name="Tritt A."/>
            <person name="Yoshinaga Y."/>
            <person name="Zwiers L.-H."/>
            <person name="Turgeon B."/>
            <person name="Goodwin S."/>
            <person name="Spatafora J."/>
            <person name="Crous P."/>
            <person name="Grigoriev I."/>
        </authorList>
    </citation>
    <scope>NUCLEOTIDE SEQUENCE</scope>
    <source>
        <strain evidence="6">CBS 175.79</strain>
    </source>
</reference>
<dbReference type="PROSITE" id="PS50011">
    <property type="entry name" value="PROTEIN_KINASE_DOM"/>
    <property type="match status" value="1"/>
</dbReference>
<evidence type="ECO:0000256" key="2">
    <source>
        <dbReference type="ARBA" id="ARBA00022741"/>
    </source>
</evidence>
<dbReference type="AlphaFoldDB" id="A0A6A5XAT1"/>
<feature type="domain" description="Protein kinase" evidence="5">
    <location>
        <begin position="1"/>
        <end position="253"/>
    </location>
</feature>
<accession>A0A6A5XAT1</accession>
<keyword evidence="2" id="KW-0547">Nucleotide-binding</keyword>
<dbReference type="Gene3D" id="1.10.510.10">
    <property type="entry name" value="Transferase(Phosphotransferase) domain 1"/>
    <property type="match status" value="1"/>
</dbReference>
<protein>
    <submittedName>
        <fullName evidence="6">Kinase-like protein</fullName>
    </submittedName>
</protein>
<dbReference type="EMBL" id="ML978077">
    <property type="protein sequence ID" value="KAF2010088.1"/>
    <property type="molecule type" value="Genomic_DNA"/>
</dbReference>
<keyword evidence="3 6" id="KW-0418">Kinase</keyword>
<dbReference type="Pfam" id="PF07714">
    <property type="entry name" value="PK_Tyr_Ser-Thr"/>
    <property type="match status" value="1"/>
</dbReference>
<dbReference type="PANTHER" id="PTHR44329:SF288">
    <property type="entry name" value="MITOGEN-ACTIVATED PROTEIN KINASE KINASE KINASE 20"/>
    <property type="match status" value="1"/>
</dbReference>
<proteinExistence type="predicted"/>
<evidence type="ECO:0000256" key="4">
    <source>
        <dbReference type="ARBA" id="ARBA00022840"/>
    </source>
</evidence>
<dbReference type="Proteomes" id="UP000799778">
    <property type="component" value="Unassembled WGS sequence"/>
</dbReference>
<gene>
    <name evidence="6" type="ORF">BU24DRAFT_70417</name>
</gene>
<dbReference type="GO" id="GO:0005524">
    <property type="term" value="F:ATP binding"/>
    <property type="evidence" value="ECO:0007669"/>
    <property type="project" value="UniProtKB-KW"/>
</dbReference>
<keyword evidence="7" id="KW-1185">Reference proteome</keyword>
<dbReference type="SUPFAM" id="SSF56112">
    <property type="entry name" value="Protein kinase-like (PK-like)"/>
    <property type="match status" value="1"/>
</dbReference>
<sequence length="253" mass="28613">MDGDIYVTPYFPKGVQYIITTGSDHYIGFVNETTILKYPHFKDGSNALDIETAMFRQLGKHPRIIEFKGEHEDGLLLEYAPNGSLANYIQNTNVTMKEKIRFARETAEGVAHVHRSNVLICDIHVRNMLLDHELHIKLCDFQGRLLGADGEVLLSGGASENAESFMPREDRKVADVRTDIFALGSTIYHIITGHRPYPQYHTINDEAKFRELYQKGQFPALDVSLGGDIVRNCWRGNYASADEVVKDLSLIEI</sequence>
<evidence type="ECO:0000313" key="7">
    <source>
        <dbReference type="Proteomes" id="UP000799778"/>
    </source>
</evidence>
<organism evidence="6 7">
    <name type="scientific">Aaosphaeria arxii CBS 175.79</name>
    <dbReference type="NCBI Taxonomy" id="1450172"/>
    <lineage>
        <taxon>Eukaryota</taxon>
        <taxon>Fungi</taxon>
        <taxon>Dikarya</taxon>
        <taxon>Ascomycota</taxon>
        <taxon>Pezizomycotina</taxon>
        <taxon>Dothideomycetes</taxon>
        <taxon>Pleosporomycetidae</taxon>
        <taxon>Pleosporales</taxon>
        <taxon>Pleosporales incertae sedis</taxon>
        <taxon>Aaosphaeria</taxon>
    </lineage>
</organism>